<organism evidence="2 3">
    <name type="scientific">Xenopus tropicalis</name>
    <name type="common">Western clawed frog</name>
    <name type="synonym">Silurana tropicalis</name>
    <dbReference type="NCBI Taxonomy" id="8364"/>
    <lineage>
        <taxon>Eukaryota</taxon>
        <taxon>Metazoa</taxon>
        <taxon>Chordata</taxon>
        <taxon>Craniata</taxon>
        <taxon>Vertebrata</taxon>
        <taxon>Euteleostomi</taxon>
        <taxon>Amphibia</taxon>
        <taxon>Batrachia</taxon>
        <taxon>Anura</taxon>
        <taxon>Pipoidea</taxon>
        <taxon>Pipidae</taxon>
        <taxon>Xenopodinae</taxon>
        <taxon>Xenopus</taxon>
        <taxon>Silurana</taxon>
    </lineage>
</organism>
<proteinExistence type="predicted"/>
<feature type="compositionally biased region" description="Polar residues" evidence="1">
    <location>
        <begin position="45"/>
        <end position="55"/>
    </location>
</feature>
<protein>
    <submittedName>
        <fullName evidence="3">Acid-sensing ion channel 3-like</fullName>
    </submittedName>
</protein>
<dbReference type="OrthoDB" id="5874059at2759"/>
<dbReference type="Gene3D" id="1.10.287.770">
    <property type="entry name" value="YojJ-like"/>
    <property type="match status" value="1"/>
</dbReference>
<sequence>MGLFIGASILTILEIFDYLYEVFRDKLRGYNQRRTGTQRRESDSTESPDVPSSPTLGPIPSPRYLLTRDNGGGGRI</sequence>
<dbReference type="RefSeq" id="XP_031759505.1">
    <property type="nucleotide sequence ID" value="XM_031903645.1"/>
</dbReference>
<name>A0A8J1JR54_XENTR</name>
<evidence type="ECO:0000313" key="4">
    <source>
        <dbReference type="Xenbase" id="XB-GENE-29097111"/>
    </source>
</evidence>
<evidence type="ECO:0000313" key="3">
    <source>
        <dbReference type="RefSeq" id="XP_031759505.1"/>
    </source>
</evidence>
<evidence type="ECO:0000256" key="1">
    <source>
        <dbReference type="SAM" id="MobiDB-lite"/>
    </source>
</evidence>
<dbReference type="AlphaFoldDB" id="A0A8J1JR54"/>
<dbReference type="AGR" id="Xenbase:XB-GENE-29097111"/>
<accession>A0A8J1JR54</accession>
<dbReference type="Xenbase" id="XB-GENE-29097111">
    <property type="gene designation" value="LOC116411486"/>
</dbReference>
<gene>
    <name evidence="3 4" type="primary">LOC116411486</name>
</gene>
<keyword evidence="2" id="KW-1185">Reference proteome</keyword>
<dbReference type="Proteomes" id="UP000008143">
    <property type="component" value="Chromosome 6"/>
</dbReference>
<dbReference type="KEGG" id="xtr:116411486"/>
<reference evidence="3" key="1">
    <citation type="submission" date="2025-08" db="UniProtKB">
        <authorList>
            <consortium name="RefSeq"/>
        </authorList>
    </citation>
    <scope>IDENTIFICATION</scope>
    <source>
        <strain evidence="3">Nigerian</strain>
        <tissue evidence="3">Liver and blood</tissue>
    </source>
</reference>
<feature type="region of interest" description="Disordered" evidence="1">
    <location>
        <begin position="30"/>
        <end position="76"/>
    </location>
</feature>
<evidence type="ECO:0000313" key="2">
    <source>
        <dbReference type="Proteomes" id="UP000008143"/>
    </source>
</evidence>
<dbReference type="GeneID" id="116411486"/>